<dbReference type="InterPro" id="IPR010057">
    <property type="entry name" value="Transcription_activator_Rgg_C"/>
</dbReference>
<dbReference type="InterPro" id="IPR001387">
    <property type="entry name" value="Cro/C1-type_HTH"/>
</dbReference>
<protein>
    <submittedName>
        <fullName evidence="2">Positive transcriptional regulator, MutR family</fullName>
    </submittedName>
</protein>
<dbReference type="CDD" id="cd00093">
    <property type="entry name" value="HTH_XRE"/>
    <property type="match status" value="1"/>
</dbReference>
<dbReference type="GO" id="GO:0003677">
    <property type="term" value="F:DNA binding"/>
    <property type="evidence" value="ECO:0007669"/>
    <property type="project" value="InterPro"/>
</dbReference>
<dbReference type="Pfam" id="PF21259">
    <property type="entry name" value="Rgg_C"/>
    <property type="match status" value="1"/>
</dbReference>
<dbReference type="AlphaFoldDB" id="A0AB33XWM3"/>
<feature type="domain" description="HTH cro/C1-type" evidence="1">
    <location>
        <begin position="23"/>
        <end position="76"/>
    </location>
</feature>
<dbReference type="EMBL" id="AMQX01000003">
    <property type="protein sequence ID" value="EKS52418.1"/>
    <property type="molecule type" value="Genomic_DNA"/>
</dbReference>
<comment type="caution">
    <text evidence="2">The sequence shown here is derived from an EMBL/GenBank/DDBJ whole genome shotgun (WGS) entry which is preliminary data.</text>
</comment>
<sequence>MILIKNVSYMKKRQTVKNIGEVINNLRERKGMSQADLSTGILSKAQLSKFERNLTQISATKLLALLERLHVTFAEFGNALAFQEALYEQSILADITKAVVNNNRDQAELVRERAAEHFTAFPGKYNQLILIMVNAMIADMTGETLSQADIDVLTDYLFHVDGWTRFELLLFGNTISALPLRTVNQLARELAAQVNVAWEIHQNFQLIINLLYNVVIVNLSARDLTTARHYLRVMKDSHVEDGMMAERFLIALAEALCIYCEDGTAAHKDQVEKIIAIQKELGATNFFIAFKNQAEMFINETKQTDAFPAGWQSYIF</sequence>
<evidence type="ECO:0000259" key="1">
    <source>
        <dbReference type="PROSITE" id="PS50943"/>
    </source>
</evidence>
<proteinExistence type="predicted"/>
<dbReference type="InterPro" id="IPR053163">
    <property type="entry name" value="HTH-type_regulator_Rgg"/>
</dbReference>
<dbReference type="SMART" id="SM00530">
    <property type="entry name" value="HTH_XRE"/>
    <property type="match status" value="1"/>
</dbReference>
<dbReference type="InterPro" id="IPR010982">
    <property type="entry name" value="Lambda_DNA-bd_dom_sf"/>
</dbReference>
<evidence type="ECO:0000313" key="3">
    <source>
        <dbReference type="Proteomes" id="UP000009352"/>
    </source>
</evidence>
<gene>
    <name evidence="2" type="ORF">LRHMDP3_789</name>
</gene>
<name>A0AB33XWM3_LACRH</name>
<dbReference type="PROSITE" id="PS50943">
    <property type="entry name" value="HTH_CROC1"/>
    <property type="match status" value="1"/>
</dbReference>
<dbReference type="Proteomes" id="UP000009352">
    <property type="component" value="Unassembled WGS sequence"/>
</dbReference>
<dbReference type="PANTHER" id="PTHR37038:SF12">
    <property type="entry name" value="TRANSCRIPTIONAL REGULATOR"/>
    <property type="match status" value="1"/>
</dbReference>
<accession>A0AB33XWM3</accession>
<evidence type="ECO:0000313" key="2">
    <source>
        <dbReference type="EMBL" id="EKS52418.1"/>
    </source>
</evidence>
<dbReference type="PANTHER" id="PTHR37038">
    <property type="entry name" value="TRANSCRIPTIONAL REGULATOR-RELATED"/>
    <property type="match status" value="1"/>
</dbReference>
<dbReference type="Gene3D" id="1.10.260.40">
    <property type="entry name" value="lambda repressor-like DNA-binding domains"/>
    <property type="match status" value="1"/>
</dbReference>
<dbReference type="Gene3D" id="1.25.40.400">
    <property type="match status" value="1"/>
</dbReference>
<dbReference type="Pfam" id="PF01381">
    <property type="entry name" value="HTH_3"/>
    <property type="match status" value="1"/>
</dbReference>
<dbReference type="SUPFAM" id="SSF47413">
    <property type="entry name" value="lambda repressor-like DNA-binding domains"/>
    <property type="match status" value="1"/>
</dbReference>
<organism evidence="2 3">
    <name type="scientific">Lacticaseibacillus rhamnosus LRHMDP3</name>
    <dbReference type="NCBI Taxonomy" id="1203259"/>
    <lineage>
        <taxon>Bacteria</taxon>
        <taxon>Bacillati</taxon>
        <taxon>Bacillota</taxon>
        <taxon>Bacilli</taxon>
        <taxon>Lactobacillales</taxon>
        <taxon>Lactobacillaceae</taxon>
        <taxon>Lacticaseibacillus</taxon>
    </lineage>
</organism>
<dbReference type="NCBIfam" id="TIGR01716">
    <property type="entry name" value="RGG_Cterm"/>
    <property type="match status" value="1"/>
</dbReference>
<reference evidence="2 3" key="1">
    <citation type="journal article" date="2013" name="Genome Announc.">
        <title>Draft Genome Sequence of Staphylococcus simulans UMC-CNS-990, Isolated from a Case of Chronic Bovine Mastitis.</title>
        <authorList>
            <person name="Calcutt M.J."/>
            <person name="Foecking M.F."/>
            <person name="Hsieh H.Y."/>
            <person name="Perry J."/>
            <person name="Stewart G.C."/>
            <person name="Middleton J.R."/>
        </authorList>
    </citation>
    <scope>NUCLEOTIDE SEQUENCE [LARGE SCALE GENOMIC DNA]</scope>
    <source>
        <strain evidence="2 3">LRHMDP3</strain>
    </source>
</reference>